<evidence type="ECO:0000259" key="7">
    <source>
        <dbReference type="Pfam" id="PF12894"/>
    </source>
</evidence>
<accession>A0A8S3UET3</accession>
<dbReference type="PROSITE" id="PS50294">
    <property type="entry name" value="WD_REPEATS_REGION"/>
    <property type="match status" value="1"/>
</dbReference>
<feature type="compositionally biased region" description="Basic residues" evidence="5">
    <location>
        <begin position="68"/>
        <end position="79"/>
    </location>
</feature>
<feature type="compositionally biased region" description="Acidic residues" evidence="5">
    <location>
        <begin position="625"/>
        <end position="656"/>
    </location>
</feature>
<feature type="repeat" description="WD" evidence="4">
    <location>
        <begin position="119"/>
        <end position="160"/>
    </location>
</feature>
<dbReference type="Pfam" id="PF12894">
    <property type="entry name" value="ANAPC4_WD40"/>
    <property type="match status" value="1"/>
</dbReference>
<evidence type="ECO:0000256" key="2">
    <source>
        <dbReference type="ARBA" id="ARBA00023242"/>
    </source>
</evidence>
<evidence type="ECO:0000313" key="9">
    <source>
        <dbReference type="Proteomes" id="UP000683360"/>
    </source>
</evidence>
<dbReference type="GO" id="GO:0005730">
    <property type="term" value="C:nucleolus"/>
    <property type="evidence" value="ECO:0007669"/>
    <property type="project" value="TreeGrafter"/>
</dbReference>
<dbReference type="AlphaFoldDB" id="A0A8S3UET3"/>
<comment type="caution">
    <text evidence="8">The sequence shown here is derived from an EMBL/GenBank/DDBJ whole genome shotgun (WGS) entry which is preliminary data.</text>
</comment>
<evidence type="ECO:0000256" key="1">
    <source>
        <dbReference type="ARBA" id="ARBA00004123"/>
    </source>
</evidence>
<dbReference type="InterPro" id="IPR024977">
    <property type="entry name" value="Apc4-like_WD40_dom"/>
</dbReference>
<keyword evidence="9" id="KW-1185">Reference proteome</keyword>
<feature type="compositionally biased region" description="Basic and acidic residues" evidence="5">
    <location>
        <begin position="80"/>
        <end position="89"/>
    </location>
</feature>
<gene>
    <name evidence="8" type="ORF">MEDL_56521</name>
</gene>
<feature type="compositionally biased region" description="Acidic residues" evidence="5">
    <location>
        <begin position="603"/>
        <end position="616"/>
    </location>
</feature>
<comment type="similarity">
    <text evidence="3">Belongs to the UTP5 family.</text>
</comment>
<name>A0A8S3UET3_MYTED</name>
<feature type="domain" description="Small-subunit processome Utp12" evidence="6">
    <location>
        <begin position="458"/>
        <end position="560"/>
    </location>
</feature>
<dbReference type="Gene3D" id="2.130.10.10">
    <property type="entry name" value="YVTN repeat-like/Quinoprotein amine dehydrogenase"/>
    <property type="match status" value="1"/>
</dbReference>
<dbReference type="SMART" id="SM00320">
    <property type="entry name" value="WD40"/>
    <property type="match status" value="5"/>
</dbReference>
<evidence type="ECO:0000256" key="4">
    <source>
        <dbReference type="PROSITE-ProRule" id="PRU00221"/>
    </source>
</evidence>
<feature type="domain" description="Anaphase-promoting complex subunit 4-like WD40" evidence="7">
    <location>
        <begin position="90"/>
        <end position="171"/>
    </location>
</feature>
<dbReference type="GO" id="GO:0000462">
    <property type="term" value="P:maturation of SSU-rRNA from tricistronic rRNA transcript (SSU-rRNA, 5.8S rRNA, LSU-rRNA)"/>
    <property type="evidence" value="ECO:0007669"/>
    <property type="project" value="TreeGrafter"/>
</dbReference>
<protein>
    <submittedName>
        <fullName evidence="8">UTP5</fullName>
    </submittedName>
</protein>
<keyword evidence="2" id="KW-0539">Nucleus</keyword>
<dbReference type="Proteomes" id="UP000683360">
    <property type="component" value="Unassembled WGS sequence"/>
</dbReference>
<organism evidence="8 9">
    <name type="scientific">Mytilus edulis</name>
    <name type="common">Blue mussel</name>
    <dbReference type="NCBI Taxonomy" id="6550"/>
    <lineage>
        <taxon>Eukaryota</taxon>
        <taxon>Metazoa</taxon>
        <taxon>Spiralia</taxon>
        <taxon>Lophotrochozoa</taxon>
        <taxon>Mollusca</taxon>
        <taxon>Bivalvia</taxon>
        <taxon>Autobranchia</taxon>
        <taxon>Pteriomorphia</taxon>
        <taxon>Mytilida</taxon>
        <taxon>Mytiloidea</taxon>
        <taxon>Mytilidae</taxon>
        <taxon>Mytilinae</taxon>
        <taxon>Mytilus</taxon>
    </lineage>
</organism>
<dbReference type="PROSITE" id="PS50082">
    <property type="entry name" value="WD_REPEATS_2"/>
    <property type="match status" value="1"/>
</dbReference>
<dbReference type="OrthoDB" id="30195at2759"/>
<feature type="region of interest" description="Disordered" evidence="5">
    <location>
        <begin position="65"/>
        <end position="89"/>
    </location>
</feature>
<dbReference type="Pfam" id="PF04003">
    <property type="entry name" value="Utp12"/>
    <property type="match status" value="1"/>
</dbReference>
<dbReference type="PANTHER" id="PTHR44267:SF1">
    <property type="entry name" value="WD REPEAT-CONTAINING PROTEIN 43"/>
    <property type="match status" value="1"/>
</dbReference>
<dbReference type="InterPro" id="IPR007148">
    <property type="entry name" value="SSU_processome_Utp12"/>
</dbReference>
<dbReference type="EMBL" id="CAJPWZ010002737">
    <property type="protein sequence ID" value="CAG2244418.1"/>
    <property type="molecule type" value="Genomic_DNA"/>
</dbReference>
<sequence length="656" mass="73533">MRILEHVLKMALSTPVSFSSNGEYCMYSSPDGVLKVYDTSTSKISQQYTPSSHLTATCTCLSWGPKRPSAKTPKKKEKRKSLSDDSAEQEKNDIVAIGTSSGNILLYSIVKADIQSQLDKGHSESVNDLCWDENQGYLYSCSNDHNVIQWDVSTANVRHKWKADKGSVHSMCLCSSNHLLTAGRSIKLWNVETKELLKTFTGHKTEIFRLLPLPLSADASDSPENMYFLSAAQNDRIINAWQINTSSSDKNSITSFSLPEEPTLLDVCQQSTEQVVMLCAVTRSGQVVIFEHKLNGRLKKPLKPKVLLQVSTSGAKDSLPLPIPILAAQICDQDILIVHGNFLKPTFERVRYNSADPVQCLIREDPRKVSLQTDRSLSKIQTPDVSKDSTVLVPGLMAPSGPSQEPGRRSKRKPSITDMSMEERLNAISVDHPSHPTREPPQADTLARLLTQGLQSQDKKLINNVLMQASEKVVQNTVRKLPIQAIIPLVQELSSRMHTHAQSSSKILRWIKTLLTIHTSYLMTFPDMVENLSTLYQMMDSRTMMFNKLSRLQGKLDLVLSQVTAQDQPEVETESLEQPLLMYQEESSDEDFGLDDFAPTQSDTEDNVDLFDDIEEMDKTPDQQNGDEEEKDSDDDNDDEMEDSPMENGDEEMESE</sequence>
<reference evidence="8" key="1">
    <citation type="submission" date="2021-03" db="EMBL/GenBank/DDBJ databases">
        <authorList>
            <person name="Bekaert M."/>
        </authorList>
    </citation>
    <scope>NUCLEOTIDE SEQUENCE</scope>
</reference>
<dbReference type="InterPro" id="IPR036322">
    <property type="entry name" value="WD40_repeat_dom_sf"/>
</dbReference>
<dbReference type="InterPro" id="IPR052414">
    <property type="entry name" value="U3_snoRNA-assoc_WDR"/>
</dbReference>
<feature type="region of interest" description="Disordered" evidence="5">
    <location>
        <begin position="586"/>
        <end position="656"/>
    </location>
</feature>
<dbReference type="SUPFAM" id="SSF50978">
    <property type="entry name" value="WD40 repeat-like"/>
    <property type="match status" value="1"/>
</dbReference>
<dbReference type="InterPro" id="IPR015943">
    <property type="entry name" value="WD40/YVTN_repeat-like_dom_sf"/>
</dbReference>
<evidence type="ECO:0000313" key="8">
    <source>
        <dbReference type="EMBL" id="CAG2244418.1"/>
    </source>
</evidence>
<evidence type="ECO:0000259" key="6">
    <source>
        <dbReference type="Pfam" id="PF04003"/>
    </source>
</evidence>
<evidence type="ECO:0000256" key="5">
    <source>
        <dbReference type="SAM" id="MobiDB-lite"/>
    </source>
</evidence>
<evidence type="ECO:0000256" key="3">
    <source>
        <dbReference type="ARBA" id="ARBA00038335"/>
    </source>
</evidence>
<keyword evidence="4" id="KW-0853">WD repeat</keyword>
<dbReference type="PANTHER" id="PTHR44267">
    <property type="entry name" value="WD REPEAT-CONTAINING PROTEIN 43"/>
    <property type="match status" value="1"/>
</dbReference>
<feature type="region of interest" description="Disordered" evidence="5">
    <location>
        <begin position="394"/>
        <end position="416"/>
    </location>
</feature>
<proteinExistence type="inferred from homology"/>
<comment type="subcellular location">
    <subcellularLocation>
        <location evidence="1">Nucleus</location>
    </subcellularLocation>
</comment>
<dbReference type="InterPro" id="IPR001680">
    <property type="entry name" value="WD40_rpt"/>
</dbReference>